<dbReference type="OrthoDB" id="5915810at2759"/>
<proteinExistence type="predicted"/>
<dbReference type="AlphaFoldDB" id="A0A0M3JZ64"/>
<evidence type="ECO:0000313" key="4">
    <source>
        <dbReference type="WBParaSite" id="ASIM_0001377301-mRNA-1"/>
    </source>
</evidence>
<feature type="compositionally biased region" description="Low complexity" evidence="1">
    <location>
        <begin position="145"/>
        <end position="159"/>
    </location>
</feature>
<feature type="compositionally biased region" description="Polar residues" evidence="1">
    <location>
        <begin position="110"/>
        <end position="137"/>
    </location>
</feature>
<accession>A0A0M3JZ64</accession>
<evidence type="ECO:0000313" key="3">
    <source>
        <dbReference type="Proteomes" id="UP000267096"/>
    </source>
</evidence>
<dbReference type="EMBL" id="UYRR01031335">
    <property type="protein sequence ID" value="VDK49173.1"/>
    <property type="molecule type" value="Genomic_DNA"/>
</dbReference>
<evidence type="ECO:0000313" key="2">
    <source>
        <dbReference type="EMBL" id="VDK49173.1"/>
    </source>
</evidence>
<feature type="region of interest" description="Disordered" evidence="1">
    <location>
        <begin position="65"/>
        <end position="192"/>
    </location>
</feature>
<reference evidence="4" key="1">
    <citation type="submission" date="2016-04" db="UniProtKB">
        <authorList>
            <consortium name="WormBaseParasite"/>
        </authorList>
    </citation>
    <scope>IDENTIFICATION</scope>
</reference>
<keyword evidence="3" id="KW-1185">Reference proteome</keyword>
<reference evidence="2 3" key="2">
    <citation type="submission" date="2018-11" db="EMBL/GenBank/DDBJ databases">
        <authorList>
            <consortium name="Pathogen Informatics"/>
        </authorList>
    </citation>
    <scope>NUCLEOTIDE SEQUENCE [LARGE SCALE GENOMIC DNA]</scope>
</reference>
<dbReference type="Proteomes" id="UP000267096">
    <property type="component" value="Unassembled WGS sequence"/>
</dbReference>
<sequence>MTASLDQLAAVAQFELSTKMQSIVDMYGGNVNCDKNSEQINENHQQWSMSNGDISKHNVMATNDNDAVNVTDNGSDTRSPRETSTVNTQIPIPATLSSSIPPDLPCSVIVPSSSLSDDTEVASHTPSSVGTSPSLSNESHHQHDVVSAVDSSSTTQQATQMKDLLKNETNDSFKEDDSDSLTQSGRTSVDESKQGVIATGARFNSFAEFEYAFDLWKQMYHHPFRVASSETLRQPDGTTNDTFKYRYIVYHCAHYGQPRMRESAPAHPGVCPRSRLYNQSVKAAPGSMKMTSL</sequence>
<dbReference type="WBParaSite" id="ASIM_0001377301-mRNA-1">
    <property type="protein sequence ID" value="ASIM_0001377301-mRNA-1"/>
    <property type="gene ID" value="ASIM_0001377301"/>
</dbReference>
<gene>
    <name evidence="2" type="ORF">ASIM_LOCUS13201</name>
</gene>
<organism evidence="4">
    <name type="scientific">Anisakis simplex</name>
    <name type="common">Herring worm</name>
    <dbReference type="NCBI Taxonomy" id="6269"/>
    <lineage>
        <taxon>Eukaryota</taxon>
        <taxon>Metazoa</taxon>
        <taxon>Ecdysozoa</taxon>
        <taxon>Nematoda</taxon>
        <taxon>Chromadorea</taxon>
        <taxon>Rhabditida</taxon>
        <taxon>Spirurina</taxon>
        <taxon>Ascaridomorpha</taxon>
        <taxon>Ascaridoidea</taxon>
        <taxon>Anisakidae</taxon>
        <taxon>Anisakis</taxon>
        <taxon>Anisakis simplex complex</taxon>
    </lineage>
</organism>
<evidence type="ECO:0000256" key="1">
    <source>
        <dbReference type="SAM" id="MobiDB-lite"/>
    </source>
</evidence>
<feature type="compositionally biased region" description="Polar residues" evidence="1">
    <location>
        <begin position="74"/>
        <end position="100"/>
    </location>
</feature>
<protein>
    <submittedName>
        <fullName evidence="4">Protein FAR1-RELATED SEQUENCE</fullName>
    </submittedName>
</protein>
<name>A0A0M3JZ64_ANISI</name>
<feature type="compositionally biased region" description="Basic and acidic residues" evidence="1">
    <location>
        <begin position="163"/>
        <end position="175"/>
    </location>
</feature>